<gene>
    <name evidence="3" type="ORF">BDY21DRAFT_338846</name>
</gene>
<name>A0A6A6P724_9PEZI</name>
<feature type="signal peptide" evidence="1">
    <location>
        <begin position="1"/>
        <end position="20"/>
    </location>
</feature>
<dbReference type="GO" id="GO:1990259">
    <property type="term" value="F:histone H2AQ104 methyltransferase activity"/>
    <property type="evidence" value="ECO:0007669"/>
    <property type="project" value="TreeGrafter"/>
</dbReference>
<accession>A0A6A6P724</accession>
<evidence type="ECO:0000259" key="2">
    <source>
        <dbReference type="Pfam" id="PF10307"/>
    </source>
</evidence>
<feature type="chain" id="PRO_5025676490" description="Swiss Army Knife RNA repair protein HAD domain-containing protein" evidence="1">
    <location>
        <begin position="21"/>
        <end position="237"/>
    </location>
</feature>
<dbReference type="GO" id="GO:0031428">
    <property type="term" value="C:box C/D methylation guide snoRNP complex"/>
    <property type="evidence" value="ECO:0007669"/>
    <property type="project" value="TreeGrafter"/>
</dbReference>
<dbReference type="Pfam" id="PF10307">
    <property type="entry name" value="HAD_SAK_1"/>
    <property type="match status" value="1"/>
</dbReference>
<feature type="domain" description="Swiss Army Knife RNA repair protein HAD" evidence="2">
    <location>
        <begin position="68"/>
        <end position="216"/>
    </location>
</feature>
<dbReference type="PANTHER" id="PTHR10335">
    <property type="entry name" value="RRNA 2-O-METHYLTRANSFERASE FIBRILLARIN"/>
    <property type="match status" value="1"/>
</dbReference>
<organism evidence="3 4">
    <name type="scientific">Lineolata rhizophorae</name>
    <dbReference type="NCBI Taxonomy" id="578093"/>
    <lineage>
        <taxon>Eukaryota</taxon>
        <taxon>Fungi</taxon>
        <taxon>Dikarya</taxon>
        <taxon>Ascomycota</taxon>
        <taxon>Pezizomycotina</taxon>
        <taxon>Dothideomycetes</taxon>
        <taxon>Dothideomycetes incertae sedis</taxon>
        <taxon>Lineolatales</taxon>
        <taxon>Lineolataceae</taxon>
        <taxon>Lineolata</taxon>
    </lineage>
</organism>
<dbReference type="GO" id="GO:0000494">
    <property type="term" value="P:box C/D sno(s)RNA 3'-end processing"/>
    <property type="evidence" value="ECO:0007669"/>
    <property type="project" value="TreeGrafter"/>
</dbReference>
<dbReference type="GO" id="GO:0032040">
    <property type="term" value="C:small-subunit processome"/>
    <property type="evidence" value="ECO:0007669"/>
    <property type="project" value="TreeGrafter"/>
</dbReference>
<dbReference type="EMBL" id="MU001675">
    <property type="protein sequence ID" value="KAF2459654.1"/>
    <property type="molecule type" value="Genomic_DNA"/>
</dbReference>
<evidence type="ECO:0000313" key="4">
    <source>
        <dbReference type="Proteomes" id="UP000799766"/>
    </source>
</evidence>
<evidence type="ECO:0000256" key="1">
    <source>
        <dbReference type="SAM" id="SignalP"/>
    </source>
</evidence>
<dbReference type="PANTHER" id="PTHR10335:SF23">
    <property type="entry name" value="OB FOLD-CONTAINING PROTEIN, NUCLEIC ACID BINDING"/>
    <property type="match status" value="1"/>
</dbReference>
<dbReference type="Proteomes" id="UP000799766">
    <property type="component" value="Unassembled WGS sequence"/>
</dbReference>
<dbReference type="InterPro" id="IPR018812">
    <property type="entry name" value="SAK_HAD"/>
</dbReference>
<evidence type="ECO:0000313" key="3">
    <source>
        <dbReference type="EMBL" id="KAF2459654.1"/>
    </source>
</evidence>
<proteinExistence type="predicted"/>
<dbReference type="OrthoDB" id="5596992at2759"/>
<dbReference type="GO" id="GO:0003723">
    <property type="term" value="F:RNA binding"/>
    <property type="evidence" value="ECO:0007669"/>
    <property type="project" value="TreeGrafter"/>
</dbReference>
<protein>
    <recommendedName>
        <fullName evidence="2">Swiss Army Knife RNA repair protein HAD domain-containing protein</fullName>
    </recommendedName>
</protein>
<dbReference type="GO" id="GO:0008649">
    <property type="term" value="F:rRNA methyltransferase activity"/>
    <property type="evidence" value="ECO:0007669"/>
    <property type="project" value="TreeGrafter"/>
</dbReference>
<keyword evidence="4" id="KW-1185">Reference proteome</keyword>
<sequence length="237" mass="26567">MPGRLARILTASLRLLPTSATAMGTPNSPPVYSLTRLKRWSWTDHELPPVERIKAIHVYDFDNTLFASPLPNRDIWHGSAIGKLSSPDALAGGGWWHCSAFLAATGRGAVVEEKHAWQGWWNEQMVKLVRMSADQKEALSVMLTGRAEPEFARLIRRMTQSKGLDFDMFCLKPGVGPLGQNFNSTIDFKVTLLKDIMCTYKNADEIRVYEDRQRQCVYGRSQCCSSTYHPSALTSAC</sequence>
<dbReference type="AlphaFoldDB" id="A0A6A6P724"/>
<keyword evidence="1" id="KW-0732">Signal</keyword>
<reference evidence="3" key="1">
    <citation type="journal article" date="2020" name="Stud. Mycol.">
        <title>101 Dothideomycetes genomes: a test case for predicting lifestyles and emergence of pathogens.</title>
        <authorList>
            <person name="Haridas S."/>
            <person name="Albert R."/>
            <person name="Binder M."/>
            <person name="Bloem J."/>
            <person name="Labutti K."/>
            <person name="Salamov A."/>
            <person name="Andreopoulos B."/>
            <person name="Baker S."/>
            <person name="Barry K."/>
            <person name="Bills G."/>
            <person name="Bluhm B."/>
            <person name="Cannon C."/>
            <person name="Castanera R."/>
            <person name="Culley D."/>
            <person name="Daum C."/>
            <person name="Ezra D."/>
            <person name="Gonzalez J."/>
            <person name="Henrissat B."/>
            <person name="Kuo A."/>
            <person name="Liang C."/>
            <person name="Lipzen A."/>
            <person name="Lutzoni F."/>
            <person name="Magnuson J."/>
            <person name="Mondo S."/>
            <person name="Nolan M."/>
            <person name="Ohm R."/>
            <person name="Pangilinan J."/>
            <person name="Park H.-J."/>
            <person name="Ramirez L."/>
            <person name="Alfaro M."/>
            <person name="Sun H."/>
            <person name="Tritt A."/>
            <person name="Yoshinaga Y."/>
            <person name="Zwiers L.-H."/>
            <person name="Turgeon B."/>
            <person name="Goodwin S."/>
            <person name="Spatafora J."/>
            <person name="Crous P."/>
            <person name="Grigoriev I."/>
        </authorList>
    </citation>
    <scope>NUCLEOTIDE SEQUENCE</scope>
    <source>
        <strain evidence="3">ATCC 16933</strain>
    </source>
</reference>